<dbReference type="EMBL" id="WUBS01000002">
    <property type="protein sequence ID" value="NDL61761.1"/>
    <property type="molecule type" value="Genomic_DNA"/>
</dbReference>
<dbReference type="PANTHER" id="PTHR36447:SF2">
    <property type="entry name" value="BETA-GALACTOSIDASE YESZ"/>
    <property type="match status" value="1"/>
</dbReference>
<keyword evidence="4" id="KW-0326">Glycosidase</keyword>
<evidence type="ECO:0000313" key="7">
    <source>
        <dbReference type="Proteomes" id="UP000461443"/>
    </source>
</evidence>
<dbReference type="GO" id="GO:0009341">
    <property type="term" value="C:beta-galactosidase complex"/>
    <property type="evidence" value="ECO:0007669"/>
    <property type="project" value="InterPro"/>
</dbReference>
<dbReference type="InterPro" id="IPR003476">
    <property type="entry name" value="Glyco_hydro_42"/>
</dbReference>
<dbReference type="SUPFAM" id="SSF51445">
    <property type="entry name" value="(Trans)glycosidases"/>
    <property type="match status" value="1"/>
</dbReference>
<name>A0A845SGK7_9GAMM</name>
<accession>A0A845SGK7</accession>
<dbReference type="GO" id="GO:0004565">
    <property type="term" value="F:beta-galactosidase activity"/>
    <property type="evidence" value="ECO:0007669"/>
    <property type="project" value="InterPro"/>
</dbReference>
<keyword evidence="2" id="KW-0378">Hydrolase</keyword>
<evidence type="ECO:0000256" key="1">
    <source>
        <dbReference type="ARBA" id="ARBA00022723"/>
    </source>
</evidence>
<reference evidence="6 7" key="1">
    <citation type="submission" date="2019-12" db="EMBL/GenBank/DDBJ databases">
        <authorList>
            <person name="Lee S.D."/>
        </authorList>
    </citation>
    <scope>NUCLEOTIDE SEQUENCE [LARGE SCALE GENOMIC DNA]</scope>
    <source>
        <strain evidence="6 7">SAP-6</strain>
    </source>
</reference>
<proteinExistence type="predicted"/>
<dbReference type="Proteomes" id="UP000461443">
    <property type="component" value="Unassembled WGS sequence"/>
</dbReference>
<dbReference type="RefSeq" id="WP_162364446.1">
    <property type="nucleotide sequence ID" value="NZ_WUBS01000002.1"/>
</dbReference>
<protein>
    <recommendedName>
        <fullName evidence="5">Glycoside hydrolase family 42 N-terminal domain-containing protein</fullName>
    </recommendedName>
</protein>
<organism evidence="6 7">
    <name type="scientific">Acerihabitans arboris</name>
    <dbReference type="NCBI Taxonomy" id="2691583"/>
    <lineage>
        <taxon>Bacteria</taxon>
        <taxon>Pseudomonadati</taxon>
        <taxon>Pseudomonadota</taxon>
        <taxon>Gammaproteobacteria</taxon>
        <taxon>Enterobacterales</taxon>
        <taxon>Pectobacteriaceae</taxon>
        <taxon>Acerihabitans</taxon>
    </lineage>
</organism>
<keyword evidence="7" id="KW-1185">Reference proteome</keyword>
<comment type="caution">
    <text evidence="6">The sequence shown here is derived from an EMBL/GenBank/DDBJ whole genome shotgun (WGS) entry which is preliminary data.</text>
</comment>
<dbReference type="AlphaFoldDB" id="A0A845SGK7"/>
<evidence type="ECO:0000256" key="3">
    <source>
        <dbReference type="ARBA" id="ARBA00022833"/>
    </source>
</evidence>
<dbReference type="GO" id="GO:0005975">
    <property type="term" value="P:carbohydrate metabolic process"/>
    <property type="evidence" value="ECO:0007669"/>
    <property type="project" value="InterPro"/>
</dbReference>
<feature type="domain" description="Glycoside hydrolase family 42 N-terminal" evidence="5">
    <location>
        <begin position="11"/>
        <end position="163"/>
    </location>
</feature>
<dbReference type="InterPro" id="IPR017853">
    <property type="entry name" value="GH"/>
</dbReference>
<sequence length="170" mass="19207">MLFAVACYDEYMPYDRLDADVNMMKETGINVARIAESTWSTWSRAKACMDSSHIDRVLSATDKAGIRVVIGTPTYAAPVWLVKKYPAILAPTPQGQYKFGRRQNRDITNADFRRHAETVIRKLMQHLLDHPAVIGYQVDNETKAYKTSGANVQARFVDYLKPNIPRLAGV</sequence>
<evidence type="ECO:0000313" key="6">
    <source>
        <dbReference type="EMBL" id="NDL61761.1"/>
    </source>
</evidence>
<dbReference type="GO" id="GO:0046872">
    <property type="term" value="F:metal ion binding"/>
    <property type="evidence" value="ECO:0007669"/>
    <property type="project" value="UniProtKB-KW"/>
</dbReference>
<keyword evidence="1" id="KW-0479">Metal-binding</keyword>
<evidence type="ECO:0000256" key="2">
    <source>
        <dbReference type="ARBA" id="ARBA00022801"/>
    </source>
</evidence>
<gene>
    <name evidence="6" type="ORF">GRH90_03160</name>
</gene>
<dbReference type="PANTHER" id="PTHR36447">
    <property type="entry name" value="BETA-GALACTOSIDASE GANA"/>
    <property type="match status" value="1"/>
</dbReference>
<dbReference type="Gene3D" id="3.20.20.80">
    <property type="entry name" value="Glycosidases"/>
    <property type="match status" value="1"/>
</dbReference>
<dbReference type="InterPro" id="IPR013529">
    <property type="entry name" value="Glyco_hydro_42_N"/>
</dbReference>
<dbReference type="Pfam" id="PF02449">
    <property type="entry name" value="Glyco_hydro_42"/>
    <property type="match status" value="1"/>
</dbReference>
<evidence type="ECO:0000256" key="4">
    <source>
        <dbReference type="ARBA" id="ARBA00023295"/>
    </source>
</evidence>
<reference evidence="6 7" key="2">
    <citation type="submission" date="2020-02" db="EMBL/GenBank/DDBJ databases">
        <title>The new genus of Enterobacteriales.</title>
        <authorList>
            <person name="Kim I.S."/>
        </authorList>
    </citation>
    <scope>NUCLEOTIDE SEQUENCE [LARGE SCALE GENOMIC DNA]</scope>
    <source>
        <strain evidence="6 7">SAP-6</strain>
    </source>
</reference>
<evidence type="ECO:0000259" key="5">
    <source>
        <dbReference type="Pfam" id="PF02449"/>
    </source>
</evidence>
<keyword evidence="3" id="KW-0862">Zinc</keyword>